<name>A0A6J4J6P3_9ACTN</name>
<proteinExistence type="predicted"/>
<accession>A0A6J4J6P3</accession>
<gene>
    <name evidence="2" type="ORF">AVDCRST_MAG57-3103</name>
</gene>
<feature type="compositionally biased region" description="Basic and acidic residues" evidence="1">
    <location>
        <begin position="73"/>
        <end position="83"/>
    </location>
</feature>
<evidence type="ECO:0000256" key="1">
    <source>
        <dbReference type="SAM" id="MobiDB-lite"/>
    </source>
</evidence>
<organism evidence="2">
    <name type="scientific">uncultured Blastococcus sp</name>
    <dbReference type="NCBI Taxonomy" id="217144"/>
    <lineage>
        <taxon>Bacteria</taxon>
        <taxon>Bacillati</taxon>
        <taxon>Actinomycetota</taxon>
        <taxon>Actinomycetes</taxon>
        <taxon>Geodermatophilales</taxon>
        <taxon>Geodermatophilaceae</taxon>
        <taxon>Blastococcus</taxon>
        <taxon>environmental samples</taxon>
    </lineage>
</organism>
<reference evidence="2" key="1">
    <citation type="submission" date="2020-02" db="EMBL/GenBank/DDBJ databases">
        <authorList>
            <person name="Meier V. D."/>
        </authorList>
    </citation>
    <scope>NUCLEOTIDE SEQUENCE</scope>
    <source>
        <strain evidence="2">AVDCRST_MAG57</strain>
    </source>
</reference>
<sequence length="153" mass="17221">EPAAPARRLRCGRAGRPRRGRGRGRAAGPQRPPRAVLPGRRGAALREHAADPRGLPRVGDQPHRARRRRRARLERAGVRREARGAAGHGRGRRGRGRARRDQHVRRRPAGVLPGGRRGQGRGLRRVLRRLADRLPARRRRPRRDAVLRPARGL</sequence>
<protein>
    <submittedName>
        <fullName evidence="2">Uncharacterized protein</fullName>
    </submittedName>
</protein>
<feature type="compositionally biased region" description="Basic residues" evidence="1">
    <location>
        <begin position="7"/>
        <end position="24"/>
    </location>
</feature>
<dbReference type="EMBL" id="CADCTI010000259">
    <property type="protein sequence ID" value="CAA9270899.1"/>
    <property type="molecule type" value="Genomic_DNA"/>
</dbReference>
<dbReference type="AlphaFoldDB" id="A0A6J4J6P3"/>
<evidence type="ECO:0000313" key="2">
    <source>
        <dbReference type="EMBL" id="CAA9270899.1"/>
    </source>
</evidence>
<feature type="non-terminal residue" evidence="2">
    <location>
        <position position="1"/>
    </location>
</feature>
<feature type="non-terminal residue" evidence="2">
    <location>
        <position position="153"/>
    </location>
</feature>
<feature type="compositionally biased region" description="Basic residues" evidence="1">
    <location>
        <begin position="89"/>
        <end position="108"/>
    </location>
</feature>
<feature type="compositionally biased region" description="Basic residues" evidence="1">
    <location>
        <begin position="118"/>
        <end position="128"/>
    </location>
</feature>
<feature type="region of interest" description="Disordered" evidence="1">
    <location>
        <begin position="1"/>
        <end position="153"/>
    </location>
</feature>